<evidence type="ECO:0000259" key="10">
    <source>
        <dbReference type="Pfam" id="PF16187"/>
    </source>
</evidence>
<dbReference type="GO" id="GO:0006508">
    <property type="term" value="P:proteolysis"/>
    <property type="evidence" value="ECO:0007669"/>
    <property type="project" value="UniProtKB-KW"/>
</dbReference>
<keyword evidence="13" id="KW-1185">Reference proteome</keyword>
<feature type="domain" description="Peptidase M16 middle/third" evidence="10">
    <location>
        <begin position="1038"/>
        <end position="1323"/>
    </location>
</feature>
<accession>A0A6A4VK13</accession>
<dbReference type="SUPFAM" id="SSF63825">
    <property type="entry name" value="YWTD domain"/>
    <property type="match status" value="2"/>
</dbReference>
<dbReference type="InterPro" id="IPR011042">
    <property type="entry name" value="6-blade_b-propeller_TolB-like"/>
</dbReference>
<evidence type="ECO:0000256" key="5">
    <source>
        <dbReference type="ARBA" id="ARBA00022833"/>
    </source>
</evidence>
<evidence type="ECO:0000256" key="7">
    <source>
        <dbReference type="SAM" id="MobiDB-lite"/>
    </source>
</evidence>
<dbReference type="InterPro" id="IPR054734">
    <property type="entry name" value="PqqF-like_C_4"/>
</dbReference>
<dbReference type="Pfam" id="PF05193">
    <property type="entry name" value="Peptidase_M16_C"/>
    <property type="match status" value="1"/>
</dbReference>
<dbReference type="SUPFAM" id="SSF63411">
    <property type="entry name" value="LuxS/MPP-like metallohydrolase"/>
    <property type="match status" value="5"/>
</dbReference>
<gene>
    <name evidence="12" type="primary">Nrdc_0</name>
    <name evidence="12" type="ORF">FJT64_008780</name>
</gene>
<dbReference type="Proteomes" id="UP000440578">
    <property type="component" value="Unassembled WGS sequence"/>
</dbReference>
<feature type="region of interest" description="Disordered" evidence="7">
    <location>
        <begin position="1"/>
        <end position="29"/>
    </location>
</feature>
<keyword evidence="4" id="KW-0378">Hydrolase</keyword>
<dbReference type="InterPro" id="IPR007863">
    <property type="entry name" value="Peptidase_M16_C"/>
</dbReference>
<feature type="domain" description="Coenzyme PQQ synthesis protein F-like C-terminal lobe" evidence="11">
    <location>
        <begin position="1428"/>
        <end position="1529"/>
    </location>
</feature>
<dbReference type="FunFam" id="3.30.830.10:FF:000027">
    <property type="entry name" value="nardilysin isoform X1"/>
    <property type="match status" value="1"/>
</dbReference>
<evidence type="ECO:0000313" key="12">
    <source>
        <dbReference type="EMBL" id="KAF0293389.1"/>
    </source>
</evidence>
<evidence type="ECO:0000313" key="13">
    <source>
        <dbReference type="Proteomes" id="UP000440578"/>
    </source>
</evidence>
<dbReference type="InterPro" id="IPR050626">
    <property type="entry name" value="Peptidase_M16"/>
</dbReference>
<evidence type="ECO:0000256" key="3">
    <source>
        <dbReference type="ARBA" id="ARBA00022723"/>
    </source>
</evidence>
<evidence type="ECO:0000259" key="8">
    <source>
        <dbReference type="Pfam" id="PF00675"/>
    </source>
</evidence>
<comment type="similarity">
    <text evidence="1">Belongs to the peptidase M16 family.</text>
</comment>
<feature type="compositionally biased region" description="Acidic residues" evidence="7">
    <location>
        <begin position="10"/>
        <end position="27"/>
    </location>
</feature>
<dbReference type="PANTHER" id="PTHR43690">
    <property type="entry name" value="NARDILYSIN"/>
    <property type="match status" value="1"/>
</dbReference>
<proteinExistence type="inferred from homology"/>
<sequence length="1654" mass="186250">MQFSLTGDAGESDGSESENESDGEETDEKMAAAALSIGCGSFSEPDEIEGLAHFVEHMVFMGNKKYPEENSFDVFVKNSGGSTNAHTDCEQTAYYFDVNSPHMREALDRFAQFFISPLMRKDSMQRERQAVENEYLEALPNDSHRADQLLATLARDGHPMGKFTWGNMESLSESRTGLKDDCMHARLHEFWRRYYRAPYMTLAVQADQPLDTLQQWVVDIFSAVPGCSEPRPSFASHGLPWEPSRFHRLYRIIPVKDFHQLTVTWQLPSMVKHYRTRPLNYISWLMGHEGRGSILSYLKHRMWAVSLVSGNSESGFEHNSSASCYYVTVKLTDAGLEHVPDVLAAIWAYMAMLRRIGPQQRIYDEIKDIDQWEVEVPGSALVPAMTVSLSLLAALAVLCGPLVAGQQQLAVTQRGLLRLDADGALLDWRRDQLPPWQLGHSVALIPQNNTVCWFRAPTVDLNPPGALRCALLDNFGEVWDLPVPRELPLLQITALAFDWTGQNWHFTGSQARKLWSSFVCSYEFERCVDVGPPSERHYFASAYDIPNRLLLRLIPDQDGQRRLQVAQLDGTGARDVPVEMGIAVEFAVDPVGRRLYWTEQDEDEKTMALYSVNYDGKDKQRLWERTDGGHFILNVTGGHAIVAWSPLYRNQIAVLGLKNTTETAAKTQATKIQALDQLDDLLTLALVSPEEIIPQEFWEENVEDKGVCSDCSGVCVPTMVDGAETVTCFCPEGERLLGLRCWPQHPAYAAVFGAESLQTVNLQTGEVTTLLANLTDTGRADVFWAGGEQFVLFWVDVGGLYRAEWSPAGLQGAVELLVPSTDSERVIDVAVDWSQRQLLWMSRRDDKHMVVQLSRLDGAHPRTVLTQPWSEQHLLTVHETGRTFTYRQLEPIAGAWTVQRWTMTGESASRTPIITAAADMADLVVAVSMTGDEFQDRTLWLDRTSRSVYSQPSAALELWSEDERTTLLTHPSLEHAGGLGRLVDDRLFWTDTSTGTLWSVGALKEGDEPRALAEVPGGGALRLLHPWTQPAASEPMSFRYQEESSPQDWVQSMADNMQSYEPEDFICGDVLLLHYDHELIASCQDAMLPTNCNIMLSSRTFEETGECQLTEPWFGTRYSEQEIPAAWLARWRDLSSLEGSFHVPEVNPFVARSFALVEPDVPHTSHPRRVICRPDGELFYRRDCKFNLPRAYISARLCSDLPMQSALNYAMLDLIDNMLTHQLTETLYPAMAARLNYRLESGENGFVIRVDGFSEKLPDLMSVIIDHIANFEEKVFDSDMFNMLKTEQLKAYYNWFLKPINACKDLRLKVLKQTHWMALDKHRALLSVTEDGLRQFSRAFTSRLHLQMLVQGNMTERQAVSLFESSRSCLGHQPLPPVLWPDTRVVQLPEGQTYCRAASFNTSNTNTMITNFYQWRPGTIRAACALELLMNVMEEPTFDFLRTQEQLGYHVFSLMRCVHGILGFTISVNTQADKFTPEHVDERIAAFLDYFVDKLSALTKSELDVVRDALIRNKQCADVSLEEEVNRNWAEICSGEYVFDRLDKESELLQSITLKEVRDVFKEAVTCQRRALAVQVVGSAAADLPPVGTPVTPPAECAGDSASSGSAAAEGGAQSAHALPLLLGEAASHERRYLDSVEKFKTELYLFPVTRIVE</sequence>
<feature type="region of interest" description="Disordered" evidence="7">
    <location>
        <begin position="1587"/>
        <end position="1610"/>
    </location>
</feature>
<evidence type="ECO:0000256" key="2">
    <source>
        <dbReference type="ARBA" id="ARBA00022670"/>
    </source>
</evidence>
<keyword evidence="3" id="KW-0479">Metal-binding</keyword>
<evidence type="ECO:0000259" key="11">
    <source>
        <dbReference type="Pfam" id="PF22456"/>
    </source>
</evidence>
<dbReference type="GO" id="GO:0008237">
    <property type="term" value="F:metallopeptidase activity"/>
    <property type="evidence" value="ECO:0007669"/>
    <property type="project" value="UniProtKB-KW"/>
</dbReference>
<organism evidence="12 13">
    <name type="scientific">Amphibalanus amphitrite</name>
    <name type="common">Striped barnacle</name>
    <name type="synonym">Balanus amphitrite</name>
    <dbReference type="NCBI Taxonomy" id="1232801"/>
    <lineage>
        <taxon>Eukaryota</taxon>
        <taxon>Metazoa</taxon>
        <taxon>Ecdysozoa</taxon>
        <taxon>Arthropoda</taxon>
        <taxon>Crustacea</taxon>
        <taxon>Multicrustacea</taxon>
        <taxon>Cirripedia</taxon>
        <taxon>Thoracica</taxon>
        <taxon>Thoracicalcarea</taxon>
        <taxon>Balanomorpha</taxon>
        <taxon>Balanoidea</taxon>
        <taxon>Balanidae</taxon>
        <taxon>Amphibalaninae</taxon>
        <taxon>Amphibalanus</taxon>
    </lineage>
</organism>
<evidence type="ECO:0000256" key="6">
    <source>
        <dbReference type="ARBA" id="ARBA00023049"/>
    </source>
</evidence>
<evidence type="ECO:0000256" key="4">
    <source>
        <dbReference type="ARBA" id="ARBA00022801"/>
    </source>
</evidence>
<feature type="compositionally biased region" description="Low complexity" evidence="7">
    <location>
        <begin position="1598"/>
        <end position="1610"/>
    </location>
</feature>
<name>A0A6A4VK13_AMPAM</name>
<evidence type="ECO:0000256" key="1">
    <source>
        <dbReference type="ARBA" id="ARBA00007261"/>
    </source>
</evidence>
<dbReference type="Pfam" id="PF22456">
    <property type="entry name" value="PqqF-like_C_4"/>
    <property type="match status" value="1"/>
</dbReference>
<keyword evidence="2" id="KW-0645">Protease</keyword>
<dbReference type="Pfam" id="PF00675">
    <property type="entry name" value="Peptidase_M16"/>
    <property type="match status" value="1"/>
</dbReference>
<dbReference type="Pfam" id="PF16187">
    <property type="entry name" value="Peptidase_M16_M"/>
    <property type="match status" value="1"/>
</dbReference>
<comment type="caution">
    <text evidence="12">The sequence shown here is derived from an EMBL/GenBank/DDBJ whole genome shotgun (WGS) entry which is preliminary data.</text>
</comment>
<dbReference type="GO" id="GO:0046872">
    <property type="term" value="F:metal ion binding"/>
    <property type="evidence" value="ECO:0007669"/>
    <property type="project" value="UniProtKB-KW"/>
</dbReference>
<dbReference type="Gene3D" id="2.120.10.30">
    <property type="entry name" value="TolB, C-terminal domain"/>
    <property type="match status" value="2"/>
</dbReference>
<dbReference type="PANTHER" id="PTHR43690:SF18">
    <property type="entry name" value="INSULIN-DEGRADING ENZYME-RELATED"/>
    <property type="match status" value="1"/>
</dbReference>
<feature type="domain" description="Peptidase M16 N-terminal" evidence="8">
    <location>
        <begin position="27"/>
        <end position="155"/>
    </location>
</feature>
<dbReference type="EMBL" id="VIIS01001750">
    <property type="protein sequence ID" value="KAF0293389.1"/>
    <property type="molecule type" value="Genomic_DNA"/>
</dbReference>
<keyword evidence="6" id="KW-0482">Metalloprotease</keyword>
<dbReference type="Gene3D" id="3.30.830.10">
    <property type="entry name" value="Metalloenzyme, LuxS/M16 peptidase-like"/>
    <property type="match status" value="5"/>
</dbReference>
<evidence type="ECO:0000259" key="9">
    <source>
        <dbReference type="Pfam" id="PF05193"/>
    </source>
</evidence>
<dbReference type="OrthoDB" id="952271at2759"/>
<feature type="domain" description="Peptidase M16 C-terminal" evidence="9">
    <location>
        <begin position="185"/>
        <end position="368"/>
    </location>
</feature>
<protein>
    <submittedName>
        <fullName evidence="12">Nardilysin</fullName>
    </submittedName>
</protein>
<dbReference type="InterPro" id="IPR000033">
    <property type="entry name" value="LDLR_classB_rpt"/>
</dbReference>
<keyword evidence="5" id="KW-0862">Zinc</keyword>
<dbReference type="SMART" id="SM00135">
    <property type="entry name" value="LY"/>
    <property type="match status" value="3"/>
</dbReference>
<dbReference type="InterPro" id="IPR032632">
    <property type="entry name" value="Peptidase_M16_M"/>
</dbReference>
<dbReference type="InterPro" id="IPR011765">
    <property type="entry name" value="Pept_M16_N"/>
</dbReference>
<dbReference type="InterPro" id="IPR011249">
    <property type="entry name" value="Metalloenz_LuxS/M16"/>
</dbReference>
<reference evidence="12 13" key="1">
    <citation type="submission" date="2019-07" db="EMBL/GenBank/DDBJ databases">
        <title>Draft genome assembly of a fouling barnacle, Amphibalanus amphitrite (Darwin, 1854): The first reference genome for Thecostraca.</title>
        <authorList>
            <person name="Kim W."/>
        </authorList>
    </citation>
    <scope>NUCLEOTIDE SEQUENCE [LARGE SCALE GENOMIC DNA]</scope>
    <source>
        <strain evidence="12">SNU_AA5</strain>
        <tissue evidence="12">Soma without cirri and trophi</tissue>
    </source>
</reference>